<gene>
    <name evidence="3" type="ordered locus">SGRA_2188</name>
</gene>
<evidence type="ECO:0000313" key="4">
    <source>
        <dbReference type="Proteomes" id="UP000007519"/>
    </source>
</evidence>
<dbReference type="Pfam" id="PF13371">
    <property type="entry name" value="TPR_9"/>
    <property type="match status" value="1"/>
</dbReference>
<keyword evidence="4" id="KW-1185">Reference proteome</keyword>
<dbReference type="HOGENOM" id="CLU_650342_0_0_10"/>
<dbReference type="KEGG" id="sgn:SGRA_2188"/>
<dbReference type="InterPro" id="IPR011990">
    <property type="entry name" value="TPR-like_helical_dom_sf"/>
</dbReference>
<sequence>MSIWSRLSQDERLYAQALLQDQTAPWPNSQSPYFMAFLALYKLSHEEEEQIEELIHSSAEAQLYWQALAFFEQELNENEQLLPLFERFMQNQELFTPFFQELPNFRKQLVQKAQELFLLLKQPDLAEELLQLLGAQLYENETAVLLQAKRYAQIESEEQALECYEEGLKHFPKSLLLWRNLAQLQYQLEDFQGAIDSLNQCVEESPYEAEYYVALAQNYAQSGEKERAKQFIDIALSMQSQNEAAHFLMAQMALEKEEVQEAMQFLSPENWESPLLLAEKARIVWQYLGDPQLAKDYFQGAWDNGLNAEQHILYFAQLLADELQTLPQAIELLQKGQNRLLYAPKLRLQEYIYRLDWEESPSERLFQLEEEIERLNPPSDHEHLDDMDEHFLDYYNHPENFEETEEEDDDDDFSAGGAASDF</sequence>
<feature type="compositionally biased region" description="Acidic residues" evidence="2">
    <location>
        <begin position="401"/>
        <end position="413"/>
    </location>
</feature>
<dbReference type="InterPro" id="IPR019734">
    <property type="entry name" value="TPR_rpt"/>
</dbReference>
<dbReference type="EMBL" id="CP002831">
    <property type="protein sequence ID" value="AFC24917.1"/>
    <property type="molecule type" value="Genomic_DNA"/>
</dbReference>
<protein>
    <submittedName>
        <fullName evidence="3">TPR repeat-containing protein</fullName>
    </submittedName>
</protein>
<organism evidence="3 4">
    <name type="scientific">Saprospira grandis (strain Lewin)</name>
    <dbReference type="NCBI Taxonomy" id="984262"/>
    <lineage>
        <taxon>Bacteria</taxon>
        <taxon>Pseudomonadati</taxon>
        <taxon>Bacteroidota</taxon>
        <taxon>Saprospiria</taxon>
        <taxon>Saprospirales</taxon>
        <taxon>Saprospiraceae</taxon>
        <taxon>Saprospira</taxon>
    </lineage>
</organism>
<evidence type="ECO:0000256" key="1">
    <source>
        <dbReference type="PROSITE-ProRule" id="PRU00339"/>
    </source>
</evidence>
<evidence type="ECO:0000313" key="3">
    <source>
        <dbReference type="EMBL" id="AFC24917.1"/>
    </source>
</evidence>
<dbReference type="SMART" id="SM00028">
    <property type="entry name" value="TPR"/>
    <property type="match status" value="3"/>
</dbReference>
<dbReference type="SUPFAM" id="SSF48452">
    <property type="entry name" value="TPR-like"/>
    <property type="match status" value="1"/>
</dbReference>
<name>H6L390_SAPGL</name>
<keyword evidence="1" id="KW-0802">TPR repeat</keyword>
<dbReference type="AlphaFoldDB" id="H6L390"/>
<dbReference type="Gene3D" id="1.25.40.10">
    <property type="entry name" value="Tetratricopeptide repeat domain"/>
    <property type="match status" value="1"/>
</dbReference>
<reference evidence="3 4" key="1">
    <citation type="journal article" date="2012" name="Stand. Genomic Sci.">
        <title>Complete genome sequencing and analysis of Saprospira grandis str. Lewin, a predatory marine bacterium.</title>
        <authorList>
            <person name="Saw J.H."/>
            <person name="Yuryev A."/>
            <person name="Kanbe M."/>
            <person name="Hou S."/>
            <person name="Young A.G."/>
            <person name="Aizawa S."/>
            <person name="Alam M."/>
        </authorList>
    </citation>
    <scope>NUCLEOTIDE SEQUENCE [LARGE SCALE GENOMIC DNA]</scope>
    <source>
        <strain evidence="3 4">Lewin</strain>
    </source>
</reference>
<dbReference type="RefSeq" id="WP_015692533.1">
    <property type="nucleotide sequence ID" value="NC_016940.1"/>
</dbReference>
<dbReference type="PROSITE" id="PS50005">
    <property type="entry name" value="TPR"/>
    <property type="match status" value="1"/>
</dbReference>
<feature type="region of interest" description="Disordered" evidence="2">
    <location>
        <begin position="397"/>
        <end position="422"/>
    </location>
</feature>
<feature type="repeat" description="TPR" evidence="1">
    <location>
        <begin position="175"/>
        <end position="208"/>
    </location>
</feature>
<accession>H6L390</accession>
<dbReference type="OrthoDB" id="793001at2"/>
<dbReference type="Proteomes" id="UP000007519">
    <property type="component" value="Chromosome"/>
</dbReference>
<evidence type="ECO:0000256" key="2">
    <source>
        <dbReference type="SAM" id="MobiDB-lite"/>
    </source>
</evidence>
<proteinExistence type="predicted"/>
<dbReference type="eggNOG" id="COG0457">
    <property type="taxonomic scope" value="Bacteria"/>
</dbReference>